<dbReference type="EMBL" id="PEBX01000013">
    <property type="protein sequence ID" value="PTQ57095.1"/>
    <property type="molecule type" value="Genomic_DNA"/>
</dbReference>
<dbReference type="InterPro" id="IPR014238">
    <property type="entry name" value="Spore_YlmC/YmxH"/>
</dbReference>
<dbReference type="InterPro" id="IPR011033">
    <property type="entry name" value="PRC_barrel-like_sf"/>
</dbReference>
<comment type="caution">
    <text evidence="2">The sequence shown here is derived from an EMBL/GenBank/DDBJ whole genome shotgun (WGS) entry which is preliminary data.</text>
</comment>
<evidence type="ECO:0000259" key="1">
    <source>
        <dbReference type="Pfam" id="PF05239"/>
    </source>
</evidence>
<gene>
    <name evidence="2" type="ORF">BSOLF_2246</name>
</gene>
<evidence type="ECO:0000313" key="3">
    <source>
        <dbReference type="Proteomes" id="UP000244338"/>
    </source>
</evidence>
<dbReference type="Gene3D" id="2.30.30.240">
    <property type="entry name" value="PRC-barrel domain"/>
    <property type="match status" value="1"/>
</dbReference>
<protein>
    <recommendedName>
        <fullName evidence="1">PRC-barrel domain-containing protein</fullName>
    </recommendedName>
</protein>
<proteinExistence type="predicted"/>
<feature type="domain" description="PRC-barrel" evidence="1">
    <location>
        <begin position="1"/>
        <end position="81"/>
    </location>
</feature>
<dbReference type="PANTHER" id="PTHR40061:SF1">
    <property type="entry name" value="SPORULATION PROTEIN YLMC-RELATED"/>
    <property type="match status" value="1"/>
</dbReference>
<organism evidence="2 3">
    <name type="scientific">Candidatus Carbonibacillus altaicus</name>
    <dbReference type="NCBI Taxonomy" id="2163959"/>
    <lineage>
        <taxon>Bacteria</taxon>
        <taxon>Bacillati</taxon>
        <taxon>Bacillota</taxon>
        <taxon>Bacilli</taxon>
        <taxon>Bacillales</taxon>
        <taxon>Candidatus Carbonibacillus</taxon>
    </lineage>
</organism>
<dbReference type="Proteomes" id="UP000244338">
    <property type="component" value="Unassembled WGS sequence"/>
</dbReference>
<dbReference type="InterPro" id="IPR027275">
    <property type="entry name" value="PRC-brl_dom"/>
</dbReference>
<dbReference type="AlphaFoldDB" id="A0A2R6Y384"/>
<dbReference type="SUPFAM" id="SSF50346">
    <property type="entry name" value="PRC-barrel domain"/>
    <property type="match status" value="1"/>
</dbReference>
<dbReference type="PANTHER" id="PTHR40061">
    <property type="entry name" value="SPORULATION PROTEIN YLMC-RELATED"/>
    <property type="match status" value="1"/>
</dbReference>
<sequence>MTMIKVSEFQSKDVVDMADGKRLGRVGDLELDLEKGRIRALVIPSGGRLFGLFSNGQDIVIPWENIVKIGIDVILVRRTSDSRKKTELPYDLDELEAYFAEKRHSKKDKEAVENHHEG</sequence>
<evidence type="ECO:0000313" key="2">
    <source>
        <dbReference type="EMBL" id="PTQ57095.1"/>
    </source>
</evidence>
<reference evidence="3" key="1">
    <citation type="journal article" date="2018" name="Sci. Rep.">
        <title>Lignite coal burning seam in the remote Altai Mountains harbors a hydrogen-driven thermophilic microbial community.</title>
        <authorList>
            <person name="Kadnikov V.V."/>
            <person name="Mardanov A.V."/>
            <person name="Ivasenko D.A."/>
            <person name="Antsiferov D.V."/>
            <person name="Beletsky A.V."/>
            <person name="Karnachuk O.V."/>
            <person name="Ravin N.V."/>
        </authorList>
    </citation>
    <scope>NUCLEOTIDE SEQUENCE [LARGE SCALE GENOMIC DNA]</scope>
</reference>
<accession>A0A2R6Y384</accession>
<dbReference type="Pfam" id="PF05239">
    <property type="entry name" value="PRC"/>
    <property type="match status" value="1"/>
</dbReference>
<name>A0A2R6Y384_9BACL</name>
<dbReference type="NCBIfam" id="TIGR02888">
    <property type="entry name" value="spore_YlmC_YmxH"/>
    <property type="match status" value="1"/>
</dbReference>